<keyword evidence="2" id="KW-1185">Reference proteome</keyword>
<accession>A0A4Z2HI75</accession>
<sequence>MSSLIPQTITYITHHALRFHSTSAAALFLSELKPRTHSLNQLMRPCTELLSAVARQQGHLFPRVVTPRCSGQILIQWHRCAKIGYVFERKSNFGNWIQAYAATFNNTSEQKKKKKIISKHSRHDSPDLRLAELISRASSSRPRRRRRYDSLLNLMAFISAEQRRVSDVVSEIDVKRLIRLYTFMSRKCLPYIFNQSNLLSSSSKLLLSFSPHGSLRHPHAGRLSPDQTEESRRIR</sequence>
<organism evidence="1 2">
    <name type="scientific">Liparis tanakae</name>
    <name type="common">Tanaka's snailfish</name>
    <dbReference type="NCBI Taxonomy" id="230148"/>
    <lineage>
        <taxon>Eukaryota</taxon>
        <taxon>Metazoa</taxon>
        <taxon>Chordata</taxon>
        <taxon>Craniata</taxon>
        <taxon>Vertebrata</taxon>
        <taxon>Euteleostomi</taxon>
        <taxon>Actinopterygii</taxon>
        <taxon>Neopterygii</taxon>
        <taxon>Teleostei</taxon>
        <taxon>Neoteleostei</taxon>
        <taxon>Acanthomorphata</taxon>
        <taxon>Eupercaria</taxon>
        <taxon>Perciformes</taxon>
        <taxon>Cottioidei</taxon>
        <taxon>Cottales</taxon>
        <taxon>Liparidae</taxon>
        <taxon>Liparis</taxon>
    </lineage>
</organism>
<comment type="caution">
    <text evidence="1">The sequence shown here is derived from an EMBL/GenBank/DDBJ whole genome shotgun (WGS) entry which is preliminary data.</text>
</comment>
<dbReference type="EMBL" id="SRLO01000232">
    <property type="protein sequence ID" value="TNN65609.1"/>
    <property type="molecule type" value="Genomic_DNA"/>
</dbReference>
<protein>
    <submittedName>
        <fullName evidence="1">Uncharacterized protein</fullName>
    </submittedName>
</protein>
<name>A0A4Z2HI75_9TELE</name>
<evidence type="ECO:0000313" key="2">
    <source>
        <dbReference type="Proteomes" id="UP000314294"/>
    </source>
</evidence>
<reference evidence="1 2" key="1">
    <citation type="submission" date="2019-03" db="EMBL/GenBank/DDBJ databases">
        <title>First draft genome of Liparis tanakae, snailfish: a comprehensive survey of snailfish specific genes.</title>
        <authorList>
            <person name="Kim W."/>
            <person name="Song I."/>
            <person name="Jeong J.-H."/>
            <person name="Kim D."/>
            <person name="Kim S."/>
            <person name="Ryu S."/>
            <person name="Song J.Y."/>
            <person name="Lee S.K."/>
        </authorList>
    </citation>
    <scope>NUCLEOTIDE SEQUENCE [LARGE SCALE GENOMIC DNA]</scope>
    <source>
        <tissue evidence="1">Muscle</tissue>
    </source>
</reference>
<proteinExistence type="predicted"/>
<gene>
    <name evidence="1" type="ORF">EYF80_024138</name>
</gene>
<dbReference type="AlphaFoldDB" id="A0A4Z2HI75"/>
<evidence type="ECO:0000313" key="1">
    <source>
        <dbReference type="EMBL" id="TNN65609.1"/>
    </source>
</evidence>
<dbReference type="Proteomes" id="UP000314294">
    <property type="component" value="Unassembled WGS sequence"/>
</dbReference>